<evidence type="ECO:0000313" key="2">
    <source>
        <dbReference type="Proteomes" id="UP000060487"/>
    </source>
</evidence>
<gene>
    <name evidence="1" type="ORF">ASN18_3042</name>
</gene>
<dbReference type="EMBL" id="LNQR01000123">
    <property type="protein sequence ID" value="KWT77347.1"/>
    <property type="molecule type" value="Genomic_DNA"/>
</dbReference>
<protein>
    <submittedName>
        <fullName evidence="1">Uncharacterized protein</fullName>
    </submittedName>
</protein>
<dbReference type="RefSeq" id="WP_085053652.1">
    <property type="nucleotide sequence ID" value="NZ_LNQR01000123.1"/>
</dbReference>
<proteinExistence type="predicted"/>
<evidence type="ECO:0000313" key="1">
    <source>
        <dbReference type="EMBL" id="KWT77347.1"/>
    </source>
</evidence>
<organism evidence="1 2">
    <name type="scientific">Candidatus Magnetominusculus xianensis</name>
    <dbReference type="NCBI Taxonomy" id="1748249"/>
    <lineage>
        <taxon>Bacteria</taxon>
        <taxon>Pseudomonadati</taxon>
        <taxon>Nitrospirota</taxon>
        <taxon>Nitrospiria</taxon>
        <taxon>Nitrospirales</taxon>
        <taxon>Nitrospiraceae</taxon>
        <taxon>Candidatus Magnetominusculus</taxon>
    </lineage>
</organism>
<accession>A0ABR5SF69</accession>
<name>A0ABR5SF69_9BACT</name>
<sequence>MAVFFKNAIDISTSTLNQYVDKDLSAYVPADATMAIIRVRGVGDSGPSWGLRTKNSGYDVKGALSFDMTEVCVPLDASRIIQVYTTDAYGTCHFYLQGYFTADAAGWAAGYDISVLIPASQGVWTDVDVSSYIPAGGQFACVEYTSTSSSHYIGFRKKGSTDNRYTPHPNNYHYGYIVPLNSGRCFQMIHGNTSAVKHLYLRGYILNGRAKTNGVEYSLTTTGSYETKDLSSDNPPWGYTGALVQMYSTGSGNWTNVRMTGSSDDQYYNTINQPCYQTIAVGLDAAKQFQGKRSNTDMQYYVLGYFTKPFRNIANHNRFDVGEFRLLSSEVTPLAQGSALQLVAPPGDNAVIQGVTPVVDMFRLCTGTTVADLIDNYLAAAMSDTVGLFTLNSAGEIVMAHANSGIGGRAYLY</sequence>
<comment type="caution">
    <text evidence="1">The sequence shown here is derived from an EMBL/GenBank/DDBJ whole genome shotgun (WGS) entry which is preliminary data.</text>
</comment>
<keyword evidence="2" id="KW-1185">Reference proteome</keyword>
<dbReference type="Proteomes" id="UP000060487">
    <property type="component" value="Unassembled WGS sequence"/>
</dbReference>
<reference evidence="1 2" key="1">
    <citation type="submission" date="2015-11" db="EMBL/GenBank/DDBJ databases">
        <authorList>
            <person name="Lin W."/>
        </authorList>
    </citation>
    <scope>NUCLEOTIDE SEQUENCE [LARGE SCALE GENOMIC DNA]</scope>
    <source>
        <strain evidence="1 2">HCH-1</strain>
    </source>
</reference>